<evidence type="ECO:0000259" key="6">
    <source>
        <dbReference type="Pfam" id="PF25151"/>
    </source>
</evidence>
<protein>
    <submittedName>
        <fullName evidence="8">Thyroid adenoma-associated protein homolog</fullName>
    </submittedName>
</protein>
<evidence type="ECO:0000256" key="1">
    <source>
        <dbReference type="ARBA" id="ARBA00010409"/>
    </source>
</evidence>
<dbReference type="InterPro" id="IPR056843">
    <property type="entry name" value="THADA-like_TPR"/>
</dbReference>
<sequence>MFSSVSSKGVIGRMMASLRDRLSRLASSADQERTEVGADFLALSQCVTFLSLHASSGERLTNVQAVLETVEQLSECLTRIHTTHQHHISAKGVPVHLLPFPKEEGLILSLACQVMSQLYVDQANNSKVFQKSKKALEKLMSLQPETRSHVEERFRKLIAMPAREGGISGEDLNKVSCLLESSDLVRGFLESNFHQILSCIAQTLNFEIKTHSRPDTGCVQPSRAPAMDASYQAAKVFLQMCQHGQELLRPLLWEPGRNNRPPSNECHYDLHQIISGLITLLESQRFSKDCGLLAGSALAMMMNSAPQPRQAAEAVANLLTRYSSKQIPVGRGSSNEVQIGTFVKDAVPLVPLPSTTFARLAITRGVLACCSKAILLQDVWANQERQVLCTDVLFAVVCDLCEKADGELKYHASEALKLYLQAMKHLLPTLCKDSLRLFGPDAAHTQSVLRLVWLEWQSPVDGVTEMMRSALSTLLDLHHRENKKQGVTDSQLVDSIASSLLGTAWHIKGRYLLLSSLVPHSGATRLLAARPSLPRELLRCLATNHLAAAATELHSTLVRKLREEGVAGGHSHGDWEEERQAEAWGSVWKDVMLEGLCSKDSLIRYHTAKYWLPSALKSFPGCFSVLMDSLARGSPSQPQQAQVDDLGIRNLHTCVILLKYARISSLLSSDWLDKYKDIISAGLWHSEDNIQADAFALLCCSPKKSELPSEAETGLLRETLPHFLNSDSAAFRNQLRHNVNMFVTRLCDGSLALLKRLTKLVAETEESDLSQKMGEAHVSERKTKGSSSHVGNGLTETESAQLSLLKERLLQAVDCLDWLIEMCFGSLFPGACYQRKRAALDILAVVFESLLSADKQQNTKVLMTWALDHGKCNLLSERNASLLLECIQDSSNDLRSSSYHLLATFYPAPLPSSSAYPYTSSSQVLCTALQLVSSPKVQESEAGALLTKLIFYKHSVVKSLKKLDGDMSSPPGSPVKSNSPSTENGTVHFVESLLTSLAFQLKCCKRNLLQAASVTPMHGLIRAIRRCVTEQPTMLGPIFASDPANWSALMEKLLAIVQDITGFILLILSGRDRLSPSLEVQEEKEGQGKASTMMAPSFGQMGEAIERLIADLAAYRTGEEEAGEGGNEEMLGLSEEHQLILACCWLNLKECSLLLGGLAEALPMCSEGDPGILTFDQVTMMANILVAILTRCRHKGAIDGCNQGFARLCSRLLASPCPELQAIPKTLLDRVLALVTDEGAGSSFTKKSAGLPLLVESIVSAEPRGRERPLLAYVMTKLMALANEPLPSNPNDRLDLPQAHALNVMMALFRCSAVGTDMMKHCPGAVEMAISGFASPCWMIRNCSMRLFGALVARMFGQKKVQDEHSQINTMSAITFFTRYPALQHFLLKELRKFKLGEELKGSEDEDDTKAGGRLSGGDEMESSSVEWRQGQDAVVGSSGEAGQGMAGDGVGQRGGLVGAGGGRRDEGRLFLHPSLHPVLTLLSKLGPGVGNSDTQSLWEFVEPVKQLAGSAICAVRELAARSLVPLIRQHDVPQEIVGIIDQLPGIAESARDCNRLHGELLQVEKLFQAALQNESIQQEDLVGIQAKLGDRTWIAGHSNPCAPVRALFVNVALAVLAECHRVCPDSGAMTLAVEMRRILRAYFEGTPSPFQIGVATLNKAMSTAYLRLIKMTPDSLTPDLLTSVQALLTSQDPDVKLATLGYLQSSLTGVLRCCNTASIQSLQQRMVDLLTCPQQDSSCLERSIALWVELGQGAQGSQTQPSCDWECLWNALRGLVEGQRGSGLVAASLPAIGQMLQWNHIKDSWTHIDAWCSWMVKYSHPTQSETIRLAAGQSMKIAAPAVWSQIAEQLSEDRIDIALDLMVVLLRLLQDELQDVRLEAAEVVSLRLPRESVCPQHRHLHCNAAQGVLLGYLCQAFSWSPKFMTSVVCLLHGSVDVLETTEQLASGGSHLFGQESANIYAEGIMEAKLLYQAIMHTVEREQAAHPDGFQTWLCGWYEGVPQLLDAHEDLVNTQQILETYTALGGTFCGVSSHSKPYQAIYRQLLYVRLLCSVAKGLEVDEITSGAMSELQETVKHMAEMPSVHPCLKTELSSLHEFLTE</sequence>
<evidence type="ECO:0000256" key="3">
    <source>
        <dbReference type="SAM" id="MobiDB-lite"/>
    </source>
</evidence>
<evidence type="ECO:0000259" key="4">
    <source>
        <dbReference type="Pfam" id="PF10350"/>
    </source>
</evidence>
<feature type="domain" description="DUF2428" evidence="4">
    <location>
        <begin position="1049"/>
        <end position="1338"/>
    </location>
</feature>
<dbReference type="InterPro" id="IPR051954">
    <property type="entry name" value="tRNA_methyltransferase_THADA"/>
</dbReference>
<dbReference type="SUPFAM" id="SSF48371">
    <property type="entry name" value="ARM repeat"/>
    <property type="match status" value="2"/>
</dbReference>
<dbReference type="GO" id="GO:0030488">
    <property type="term" value="P:tRNA methylation"/>
    <property type="evidence" value="ECO:0007669"/>
    <property type="project" value="TreeGrafter"/>
</dbReference>
<feature type="domain" description="tRNA (32-2'-O)-methyltransferase regulator THADA-like C-terminal TPR repeats region" evidence="6">
    <location>
        <begin position="1472"/>
        <end position="1567"/>
    </location>
</feature>
<keyword evidence="7" id="KW-1185">Reference proteome</keyword>
<dbReference type="Pfam" id="PF10350">
    <property type="entry name" value="DUF2428"/>
    <property type="match status" value="1"/>
</dbReference>
<feature type="region of interest" description="Disordered" evidence="3">
    <location>
        <begin position="771"/>
        <end position="792"/>
    </location>
</feature>
<dbReference type="InterPro" id="IPR019442">
    <property type="entry name" value="THADA/TRM732_DUF2428"/>
</dbReference>
<accession>A0A8B7YCL8</accession>
<dbReference type="Pfam" id="PF25150">
    <property type="entry name" value="TPR_Trm732"/>
    <property type="match status" value="1"/>
</dbReference>
<dbReference type="GeneID" id="110979479"/>
<evidence type="ECO:0000259" key="5">
    <source>
        <dbReference type="Pfam" id="PF25150"/>
    </source>
</evidence>
<proteinExistence type="inferred from homology"/>
<reference evidence="8" key="1">
    <citation type="submission" date="2025-08" db="UniProtKB">
        <authorList>
            <consortium name="RefSeq"/>
        </authorList>
    </citation>
    <scope>IDENTIFICATION</scope>
</reference>
<feature type="region of interest" description="Disordered" evidence="3">
    <location>
        <begin position="1400"/>
        <end position="1461"/>
    </location>
</feature>
<organism evidence="7 8">
    <name type="scientific">Acanthaster planci</name>
    <name type="common">Crown-of-thorns starfish</name>
    <dbReference type="NCBI Taxonomy" id="133434"/>
    <lineage>
        <taxon>Eukaryota</taxon>
        <taxon>Metazoa</taxon>
        <taxon>Echinodermata</taxon>
        <taxon>Eleutherozoa</taxon>
        <taxon>Asterozoa</taxon>
        <taxon>Asteroidea</taxon>
        <taxon>Valvatacea</taxon>
        <taxon>Valvatida</taxon>
        <taxon>Acanthasteridae</taxon>
        <taxon>Acanthaster</taxon>
    </lineage>
</organism>
<feature type="domain" description="tRNA (32-2'-O)-methyltransferase regulator THADA-like C-terminal TPR repeats region" evidence="6">
    <location>
        <begin position="1341"/>
        <end position="1394"/>
    </location>
</feature>
<name>A0A8B7YCL8_ACAPL</name>
<dbReference type="Proteomes" id="UP000694845">
    <property type="component" value="Unplaced"/>
</dbReference>
<evidence type="ECO:0000256" key="2">
    <source>
        <dbReference type="ARBA" id="ARBA00022694"/>
    </source>
</evidence>
<evidence type="ECO:0000313" key="8">
    <source>
        <dbReference type="RefSeq" id="XP_022090994.1"/>
    </source>
</evidence>
<feature type="compositionally biased region" description="Gly residues" evidence="3">
    <location>
        <begin position="1440"/>
        <end position="1461"/>
    </location>
</feature>
<feature type="region of interest" description="Disordered" evidence="3">
    <location>
        <begin position="963"/>
        <end position="983"/>
    </location>
</feature>
<dbReference type="PANTHER" id="PTHR14387">
    <property type="entry name" value="THADA/DEATH RECEPTOR INTERACTING PROTEIN"/>
    <property type="match status" value="1"/>
</dbReference>
<dbReference type="PANTHER" id="PTHR14387:SF0">
    <property type="entry name" value="DUF2428 DOMAIN-CONTAINING PROTEIN"/>
    <property type="match status" value="1"/>
</dbReference>
<dbReference type="OrthoDB" id="73997at2759"/>
<dbReference type="Pfam" id="PF25151">
    <property type="entry name" value="TPR_Trm732_C"/>
    <property type="match status" value="2"/>
</dbReference>
<dbReference type="OMA" id="RSPCWAM"/>
<dbReference type="KEGG" id="aplc:110979479"/>
<dbReference type="RefSeq" id="XP_022090994.1">
    <property type="nucleotide sequence ID" value="XM_022235302.1"/>
</dbReference>
<comment type="similarity">
    <text evidence="1">Belongs to the THADA family.</text>
</comment>
<keyword evidence="2" id="KW-0819">tRNA processing</keyword>
<evidence type="ECO:0000313" key="7">
    <source>
        <dbReference type="Proteomes" id="UP000694845"/>
    </source>
</evidence>
<dbReference type="InterPro" id="IPR016024">
    <property type="entry name" value="ARM-type_fold"/>
</dbReference>
<gene>
    <name evidence="8" type="primary">LOC110979479</name>
</gene>
<feature type="compositionally biased region" description="Basic and acidic residues" evidence="3">
    <location>
        <begin position="774"/>
        <end position="783"/>
    </location>
</feature>
<dbReference type="InterPro" id="IPR056842">
    <property type="entry name" value="THADA-like_TPR_C"/>
</dbReference>
<dbReference type="GO" id="GO:0005829">
    <property type="term" value="C:cytosol"/>
    <property type="evidence" value="ECO:0007669"/>
    <property type="project" value="TreeGrafter"/>
</dbReference>
<feature type="domain" description="tRNA (32-2'-O)-methyltransferase regulator THADA-like TPR repeats region" evidence="5">
    <location>
        <begin position="584"/>
        <end position="895"/>
    </location>
</feature>